<dbReference type="EMBL" id="QANS01000003">
    <property type="protein sequence ID" value="PTU31358.1"/>
    <property type="molecule type" value="Genomic_DNA"/>
</dbReference>
<dbReference type="PANTHER" id="PTHR30408:SF12">
    <property type="entry name" value="TYPE I RESTRICTION ENZYME MJAVIII SPECIFICITY SUBUNIT"/>
    <property type="match status" value="1"/>
</dbReference>
<accession>A0A2T5MFJ7</accession>
<dbReference type="GO" id="GO:0004519">
    <property type="term" value="F:endonuclease activity"/>
    <property type="evidence" value="ECO:0007669"/>
    <property type="project" value="UniProtKB-KW"/>
</dbReference>
<dbReference type="Gene3D" id="3.90.220.20">
    <property type="entry name" value="DNA methylase specificity domains"/>
    <property type="match status" value="2"/>
</dbReference>
<sequence>MAEEDSGGAKGAGGRDSEGNGGVGGDAVLNWEQRPLEAVATLQRGYDLPVQDRRDGTVPIFAANGIVGFHAEHQARGPGVVTGRSGSIGKVHYSEGPYWPLNTSLYVKNFHGNEPRYIYWLLRQMRLEQYHEGTGVPTLNRNVVHRELVPVPPLPEQRRIAAILDKADALRAKRREAIAKLDQLLQSVFLDMFGDPVTNPKGWPKATIGELASFITSGSRGWAAHYSESGALFIRIQNLVGGELDMEDCAFVNPPDSAEARRTLVQPGDVLVSITADLGRTAVVPTDIGRAHINQHIAILRLVDVNPAFVSHFLASSGGQQQFQKLNRSAVKAGLNFNDLRSLEVLMPSQAVQEKYLSVIAKVRASQVQMTNQLLKSDLQFAALQQQAFQGNL</sequence>
<dbReference type="Proteomes" id="UP000244248">
    <property type="component" value="Unassembled WGS sequence"/>
</dbReference>
<keyword evidence="2" id="KW-0680">Restriction system</keyword>
<dbReference type="InterPro" id="IPR044946">
    <property type="entry name" value="Restrct_endonuc_typeI_TRD_sf"/>
</dbReference>
<keyword evidence="6" id="KW-0255">Endonuclease</keyword>
<dbReference type="Pfam" id="PF01420">
    <property type="entry name" value="Methylase_S"/>
    <property type="match status" value="1"/>
</dbReference>
<evidence type="ECO:0000256" key="1">
    <source>
        <dbReference type="ARBA" id="ARBA00010923"/>
    </source>
</evidence>
<comment type="caution">
    <text evidence="6">The sequence shown here is derived from an EMBL/GenBank/DDBJ whole genome shotgun (WGS) entry which is preliminary data.</text>
</comment>
<dbReference type="GO" id="GO:0003677">
    <property type="term" value="F:DNA binding"/>
    <property type="evidence" value="ECO:0007669"/>
    <property type="project" value="UniProtKB-KW"/>
</dbReference>
<dbReference type="AlphaFoldDB" id="A0A2T5MFJ7"/>
<feature type="region of interest" description="Disordered" evidence="4">
    <location>
        <begin position="1"/>
        <end position="27"/>
    </location>
</feature>
<name>A0A2T5MFJ7_9GAMM</name>
<protein>
    <submittedName>
        <fullName evidence="6">Restriction endonuclease subunit S</fullName>
    </submittedName>
</protein>
<gene>
    <name evidence="6" type="ORF">CJD38_08425</name>
</gene>
<keyword evidence="7" id="KW-1185">Reference proteome</keyword>
<proteinExistence type="inferred from homology"/>
<keyword evidence="6" id="KW-0378">Hydrolase</keyword>
<dbReference type="GO" id="GO:0009307">
    <property type="term" value="P:DNA restriction-modification system"/>
    <property type="evidence" value="ECO:0007669"/>
    <property type="project" value="UniProtKB-KW"/>
</dbReference>
<dbReference type="PANTHER" id="PTHR30408">
    <property type="entry name" value="TYPE-1 RESTRICTION ENZYME ECOKI SPECIFICITY PROTEIN"/>
    <property type="match status" value="1"/>
</dbReference>
<evidence type="ECO:0000256" key="2">
    <source>
        <dbReference type="ARBA" id="ARBA00022747"/>
    </source>
</evidence>
<evidence type="ECO:0000256" key="3">
    <source>
        <dbReference type="ARBA" id="ARBA00023125"/>
    </source>
</evidence>
<evidence type="ECO:0000259" key="5">
    <source>
        <dbReference type="Pfam" id="PF01420"/>
    </source>
</evidence>
<keyword evidence="3" id="KW-0238">DNA-binding</keyword>
<dbReference type="CDD" id="cd17267">
    <property type="entry name" value="RMtype1_S_EcoAO83I-TRD1-CR1_like"/>
    <property type="match status" value="1"/>
</dbReference>
<keyword evidence="6" id="KW-0540">Nuclease</keyword>
<dbReference type="SUPFAM" id="SSF116734">
    <property type="entry name" value="DNA methylase specificity domain"/>
    <property type="match status" value="2"/>
</dbReference>
<dbReference type="InterPro" id="IPR000055">
    <property type="entry name" value="Restrct_endonuc_typeI_TRD"/>
</dbReference>
<organism evidence="6 7">
    <name type="scientific">Stenotrophobium rhamnosiphilum</name>
    <dbReference type="NCBI Taxonomy" id="2029166"/>
    <lineage>
        <taxon>Bacteria</taxon>
        <taxon>Pseudomonadati</taxon>
        <taxon>Pseudomonadota</taxon>
        <taxon>Gammaproteobacteria</taxon>
        <taxon>Nevskiales</taxon>
        <taxon>Nevskiaceae</taxon>
        <taxon>Stenotrophobium</taxon>
    </lineage>
</organism>
<comment type="similarity">
    <text evidence="1">Belongs to the type-I restriction system S methylase family.</text>
</comment>
<evidence type="ECO:0000313" key="6">
    <source>
        <dbReference type="EMBL" id="PTU31358.1"/>
    </source>
</evidence>
<reference evidence="6 7" key="1">
    <citation type="submission" date="2018-04" db="EMBL/GenBank/DDBJ databases">
        <title>Novel species isolated from glacier.</title>
        <authorList>
            <person name="Liu Q."/>
            <person name="Xin Y.-H."/>
        </authorList>
    </citation>
    <scope>NUCLEOTIDE SEQUENCE [LARGE SCALE GENOMIC DNA]</scope>
    <source>
        <strain evidence="6 7">GT1R17</strain>
    </source>
</reference>
<feature type="domain" description="Type I restriction modification DNA specificity" evidence="5">
    <location>
        <begin position="30"/>
        <end position="178"/>
    </location>
</feature>
<dbReference type="InterPro" id="IPR052021">
    <property type="entry name" value="Type-I_RS_S_subunit"/>
</dbReference>
<evidence type="ECO:0000256" key="4">
    <source>
        <dbReference type="SAM" id="MobiDB-lite"/>
    </source>
</evidence>
<evidence type="ECO:0000313" key="7">
    <source>
        <dbReference type="Proteomes" id="UP000244248"/>
    </source>
</evidence>